<dbReference type="Pfam" id="PF04214">
    <property type="entry name" value="DUF411"/>
    <property type="match status" value="1"/>
</dbReference>
<reference evidence="1" key="1">
    <citation type="submission" date="2018-06" db="EMBL/GenBank/DDBJ databases">
        <authorList>
            <person name="Zhirakovskaya E."/>
        </authorList>
    </citation>
    <scope>NUCLEOTIDE SEQUENCE</scope>
</reference>
<dbReference type="EMBL" id="UOEQ01000426">
    <property type="protein sequence ID" value="VAW22677.1"/>
    <property type="molecule type" value="Genomic_DNA"/>
</dbReference>
<evidence type="ECO:0000313" key="1">
    <source>
        <dbReference type="EMBL" id="VAW22677.1"/>
    </source>
</evidence>
<protein>
    <submittedName>
        <fullName evidence="1">CopG protein</fullName>
    </submittedName>
</protein>
<feature type="non-terminal residue" evidence="1">
    <location>
        <position position="156"/>
    </location>
</feature>
<accession>A0A3B0UBE2</accession>
<proteinExistence type="predicted"/>
<gene>
    <name evidence="1" type="ORF">MNBD_ALPHA11-223</name>
</gene>
<sequence>MFKRILVVSAIAALTSMPSVAQETATLIDVVKNAGCGCCDGWIAQMQEEGFTVKSSNLSNEELYDIKVARGLSPELWACHTASVQGYTVEGHTPAADILRLLDLAPDAIGIATPGMPLGSPGMDPIGAPSMGFDASDVEPYDVFLVLRDGTTEVFS</sequence>
<dbReference type="InterPro" id="IPR007332">
    <property type="entry name" value="DUF411"/>
</dbReference>
<dbReference type="AlphaFoldDB" id="A0A3B0UBE2"/>
<name>A0A3B0UBE2_9ZZZZ</name>
<organism evidence="1">
    <name type="scientific">hydrothermal vent metagenome</name>
    <dbReference type="NCBI Taxonomy" id="652676"/>
    <lineage>
        <taxon>unclassified sequences</taxon>
        <taxon>metagenomes</taxon>
        <taxon>ecological metagenomes</taxon>
    </lineage>
</organism>